<dbReference type="AlphaFoldDB" id="A0A2P5AEE9"/>
<keyword evidence="2" id="KW-1185">Reference proteome</keyword>
<dbReference type="InParanoid" id="A0A2P5AEE9"/>
<evidence type="ECO:0000313" key="2">
    <source>
        <dbReference type="Proteomes" id="UP000237000"/>
    </source>
</evidence>
<accession>A0A2P5AEE9</accession>
<feature type="non-terminal residue" evidence="1">
    <location>
        <position position="115"/>
    </location>
</feature>
<gene>
    <name evidence="1" type="ORF">TorRG33x02_352520</name>
</gene>
<protein>
    <submittedName>
        <fullName evidence="1">Uncharacterized protein</fullName>
    </submittedName>
</protein>
<organism evidence="1 2">
    <name type="scientific">Trema orientale</name>
    <name type="common">Charcoal tree</name>
    <name type="synonym">Celtis orientalis</name>
    <dbReference type="NCBI Taxonomy" id="63057"/>
    <lineage>
        <taxon>Eukaryota</taxon>
        <taxon>Viridiplantae</taxon>
        <taxon>Streptophyta</taxon>
        <taxon>Embryophyta</taxon>
        <taxon>Tracheophyta</taxon>
        <taxon>Spermatophyta</taxon>
        <taxon>Magnoliopsida</taxon>
        <taxon>eudicotyledons</taxon>
        <taxon>Gunneridae</taxon>
        <taxon>Pentapetalae</taxon>
        <taxon>rosids</taxon>
        <taxon>fabids</taxon>
        <taxon>Rosales</taxon>
        <taxon>Cannabaceae</taxon>
        <taxon>Trema</taxon>
    </lineage>
</organism>
<reference evidence="2" key="1">
    <citation type="submission" date="2016-06" db="EMBL/GenBank/DDBJ databases">
        <title>Parallel loss of symbiosis genes in relatives of nitrogen-fixing non-legume Parasponia.</title>
        <authorList>
            <person name="Van Velzen R."/>
            <person name="Holmer R."/>
            <person name="Bu F."/>
            <person name="Rutten L."/>
            <person name="Van Zeijl A."/>
            <person name="Liu W."/>
            <person name="Santuari L."/>
            <person name="Cao Q."/>
            <person name="Sharma T."/>
            <person name="Shen D."/>
            <person name="Roswanjaya Y."/>
            <person name="Wardhani T."/>
            <person name="Kalhor M.S."/>
            <person name="Jansen J."/>
            <person name="Van den Hoogen J."/>
            <person name="Gungor B."/>
            <person name="Hartog M."/>
            <person name="Hontelez J."/>
            <person name="Verver J."/>
            <person name="Yang W.-C."/>
            <person name="Schijlen E."/>
            <person name="Repin R."/>
            <person name="Schilthuizen M."/>
            <person name="Schranz E."/>
            <person name="Heidstra R."/>
            <person name="Miyata K."/>
            <person name="Fedorova E."/>
            <person name="Kohlen W."/>
            <person name="Bisseling T."/>
            <person name="Smit S."/>
            <person name="Geurts R."/>
        </authorList>
    </citation>
    <scope>NUCLEOTIDE SEQUENCE [LARGE SCALE GENOMIC DNA]</scope>
    <source>
        <strain evidence="2">cv. RG33-2</strain>
    </source>
</reference>
<proteinExistence type="predicted"/>
<dbReference type="Proteomes" id="UP000237000">
    <property type="component" value="Unassembled WGS sequence"/>
</dbReference>
<feature type="non-terminal residue" evidence="1">
    <location>
        <position position="1"/>
    </location>
</feature>
<comment type="caution">
    <text evidence="1">The sequence shown here is derived from an EMBL/GenBank/DDBJ whole genome shotgun (WGS) entry which is preliminary data.</text>
</comment>
<evidence type="ECO:0000313" key="1">
    <source>
        <dbReference type="EMBL" id="PON34896.1"/>
    </source>
</evidence>
<sequence length="115" mass="12735">GGAWCWLSTTPGQGGHRWLSEPPTSTQRVLVWAGTREPRWDPWCLHEEERLVDSTGRLVLRIVSKQEATHGETEDVWCAKANNSSTQVRLGRATCGAGQLEDVQCAKPTHASTRV</sequence>
<dbReference type="EMBL" id="JXTC01000910">
    <property type="protein sequence ID" value="PON34896.1"/>
    <property type="molecule type" value="Genomic_DNA"/>
</dbReference>
<name>A0A2P5AEE9_TREOI</name>